<comment type="caution">
    <text evidence="2">The sequence shown here is derived from an EMBL/GenBank/DDBJ whole genome shotgun (WGS) entry which is preliminary data.</text>
</comment>
<evidence type="ECO:0000313" key="3">
    <source>
        <dbReference type="Proteomes" id="UP000310334"/>
    </source>
</evidence>
<name>A0A4V3WEW0_9BACI</name>
<feature type="compositionally biased region" description="Polar residues" evidence="1">
    <location>
        <begin position="214"/>
        <end position="224"/>
    </location>
</feature>
<feature type="region of interest" description="Disordered" evidence="1">
    <location>
        <begin position="85"/>
        <end position="111"/>
    </location>
</feature>
<sequence>MNKPTKGALAMVLAGSVTFSVTNALLVDESSKRLTKDNALIISGVQKKADVIDHEEKAVKDQTPTSNVKDGQTKISHDIPASQEAFKNRDKSEIATADIQQDTEKISKSTTTNPAVKKVTVTSIKAPTETTASTATGTKTTSGTTKPEATTKPATSPKAATRTTASTATETSSTNAAAKPEAPTKPTTSPKAPTRTTAPTPKGTNSTTATTTTVNRGQQVSTAAQEKAASHLEQKGNNGKEM</sequence>
<feature type="compositionally biased region" description="Basic and acidic residues" evidence="1">
    <location>
        <begin position="228"/>
        <end position="242"/>
    </location>
</feature>
<accession>A0A4V3WEW0</accession>
<feature type="compositionally biased region" description="Low complexity" evidence="1">
    <location>
        <begin position="130"/>
        <end position="213"/>
    </location>
</feature>
<proteinExistence type="predicted"/>
<dbReference type="RefSeq" id="WP_136356267.1">
    <property type="nucleotide sequence ID" value="NZ_CP046266.1"/>
</dbReference>
<evidence type="ECO:0000256" key="1">
    <source>
        <dbReference type="SAM" id="MobiDB-lite"/>
    </source>
</evidence>
<dbReference type="EMBL" id="SSNT01000013">
    <property type="protein sequence ID" value="THF77910.1"/>
    <property type="molecule type" value="Genomic_DNA"/>
</dbReference>
<organism evidence="2 3">
    <name type="scientific">Metabacillus sediminilitoris</name>
    <dbReference type="NCBI Taxonomy" id="2567941"/>
    <lineage>
        <taxon>Bacteria</taxon>
        <taxon>Bacillati</taxon>
        <taxon>Bacillota</taxon>
        <taxon>Bacilli</taxon>
        <taxon>Bacillales</taxon>
        <taxon>Bacillaceae</taxon>
        <taxon>Metabacillus</taxon>
    </lineage>
</organism>
<dbReference type="Proteomes" id="UP000310334">
    <property type="component" value="Unassembled WGS sequence"/>
</dbReference>
<protein>
    <submittedName>
        <fullName evidence="2">Uncharacterized protein</fullName>
    </submittedName>
</protein>
<reference evidence="2 3" key="1">
    <citation type="submission" date="2019-04" db="EMBL/GenBank/DDBJ databases">
        <title>Bacillus sediminilitoris sp. nov., isolated from a tidal flat sediment on the East China Sea.</title>
        <authorList>
            <person name="Wei Y."/>
            <person name="Mao H."/>
            <person name="Fang J."/>
        </authorList>
    </citation>
    <scope>NUCLEOTIDE SEQUENCE [LARGE SCALE GENOMIC DNA]</scope>
    <source>
        <strain evidence="2 3">DSL-17</strain>
    </source>
</reference>
<feature type="region of interest" description="Disordered" evidence="1">
    <location>
        <begin position="130"/>
        <end position="242"/>
    </location>
</feature>
<gene>
    <name evidence="2" type="ORF">E6W99_17705</name>
</gene>
<evidence type="ECO:0000313" key="2">
    <source>
        <dbReference type="EMBL" id="THF77910.1"/>
    </source>
</evidence>
<keyword evidence="3" id="KW-1185">Reference proteome</keyword>
<dbReference type="OrthoDB" id="2943529at2"/>
<dbReference type="AlphaFoldDB" id="A0A4V3WEW0"/>